<reference evidence="2 3" key="1">
    <citation type="journal article" date="2014" name="Agronomy (Basel)">
        <title>A Draft Genome Sequence for Ensete ventricosum, the Drought-Tolerant Tree Against Hunger.</title>
        <authorList>
            <person name="Harrison J."/>
            <person name="Moore K.A."/>
            <person name="Paszkiewicz K."/>
            <person name="Jones T."/>
            <person name="Grant M."/>
            <person name="Ambacheew D."/>
            <person name="Muzemil S."/>
            <person name="Studholme D.J."/>
        </authorList>
    </citation>
    <scope>NUCLEOTIDE SEQUENCE [LARGE SCALE GENOMIC DNA]</scope>
</reference>
<evidence type="ECO:0000313" key="2">
    <source>
        <dbReference type="EMBL" id="RRT78222.1"/>
    </source>
</evidence>
<feature type="region of interest" description="Disordered" evidence="1">
    <location>
        <begin position="363"/>
        <end position="391"/>
    </location>
</feature>
<evidence type="ECO:0000256" key="1">
    <source>
        <dbReference type="SAM" id="MobiDB-lite"/>
    </source>
</evidence>
<feature type="compositionally biased region" description="Polar residues" evidence="1">
    <location>
        <begin position="1"/>
        <end position="12"/>
    </location>
</feature>
<dbReference type="AlphaFoldDB" id="A0A427APS2"/>
<organism evidence="2 3">
    <name type="scientific">Ensete ventricosum</name>
    <name type="common">Abyssinian banana</name>
    <name type="synonym">Musa ensete</name>
    <dbReference type="NCBI Taxonomy" id="4639"/>
    <lineage>
        <taxon>Eukaryota</taxon>
        <taxon>Viridiplantae</taxon>
        <taxon>Streptophyta</taxon>
        <taxon>Embryophyta</taxon>
        <taxon>Tracheophyta</taxon>
        <taxon>Spermatophyta</taxon>
        <taxon>Magnoliopsida</taxon>
        <taxon>Liliopsida</taxon>
        <taxon>Zingiberales</taxon>
        <taxon>Musaceae</taxon>
        <taxon>Ensete</taxon>
    </lineage>
</organism>
<dbReference type="EMBL" id="AMZH03001733">
    <property type="protein sequence ID" value="RRT78222.1"/>
    <property type="molecule type" value="Genomic_DNA"/>
</dbReference>
<proteinExistence type="predicted"/>
<sequence length="405" mass="43866">MEMETTLDSTLLENWPLLLGEEGIDPDPDQREDGSKQNGPEHDDCFCINPFKNGYRWTMTQKEKKSFPNRGPPGAVAVVDGVGHAGNHPHHVKDDQCGGRDEKGGPLEEVELTKFGVFGSLGGDGEVGVDAADDPELLVTPPVLDAYAAPSELEDSGGDDGQEEGEEPYARGVVYLFTEGGDMHEVGRGKCAVWAAATAELGQCRLKKISTDPSAQRSTWCSRSDRLMGAEPLNAALSGMQFTDFQPLQCILKPVNMSSLEGSKHQYYLLAPLCLLFVSAADYVDGFLDKPGGVDTLRQSPFVHEGRRDEHRRRPEPPLEVLLRHERRLLQLLVALQSLLYVLQVGPSLGVAFLCSPPPSSCSSSGTGLGTPSSLGPPPQQQQRQHQEGQQSQVIFGLFSDFGGS</sequence>
<dbReference type="Proteomes" id="UP000287651">
    <property type="component" value="Unassembled WGS sequence"/>
</dbReference>
<feature type="compositionally biased region" description="Low complexity" evidence="1">
    <location>
        <begin position="381"/>
        <end position="391"/>
    </location>
</feature>
<name>A0A427APS2_ENSVE</name>
<protein>
    <submittedName>
        <fullName evidence="2">Uncharacterized protein</fullName>
    </submittedName>
</protein>
<comment type="caution">
    <text evidence="2">The sequence shown here is derived from an EMBL/GenBank/DDBJ whole genome shotgun (WGS) entry which is preliminary data.</text>
</comment>
<feature type="region of interest" description="Disordered" evidence="1">
    <location>
        <begin position="1"/>
        <end position="44"/>
    </location>
</feature>
<accession>A0A427APS2</accession>
<gene>
    <name evidence="2" type="ORF">B296_00007326</name>
</gene>
<feature type="compositionally biased region" description="Low complexity" evidence="1">
    <location>
        <begin position="363"/>
        <end position="374"/>
    </location>
</feature>
<evidence type="ECO:0000313" key="3">
    <source>
        <dbReference type="Proteomes" id="UP000287651"/>
    </source>
</evidence>
<feature type="compositionally biased region" description="Basic and acidic residues" evidence="1">
    <location>
        <begin position="28"/>
        <end position="44"/>
    </location>
</feature>